<protein>
    <recommendedName>
        <fullName evidence="1">PEGA domain-containing protein</fullName>
    </recommendedName>
</protein>
<proteinExistence type="predicted"/>
<evidence type="ECO:0000313" key="2">
    <source>
        <dbReference type="EMBL" id="SVE20836.1"/>
    </source>
</evidence>
<sequence>MAQVTLDVKVLPKGATVILDGKEIGAAPVKGYSVKPGVHEIRL</sequence>
<dbReference type="Pfam" id="PF08308">
    <property type="entry name" value="PEGA"/>
    <property type="match status" value="1"/>
</dbReference>
<reference evidence="2" key="1">
    <citation type="submission" date="2018-05" db="EMBL/GenBank/DDBJ databases">
        <authorList>
            <person name="Lanie J.A."/>
            <person name="Ng W.-L."/>
            <person name="Kazmierczak K.M."/>
            <person name="Andrzejewski T.M."/>
            <person name="Davidsen T.M."/>
            <person name="Wayne K.J."/>
            <person name="Tettelin H."/>
            <person name="Glass J.I."/>
            <person name="Rusch D."/>
            <person name="Podicherti R."/>
            <person name="Tsui H.-C.T."/>
            <person name="Winkler M.E."/>
        </authorList>
    </citation>
    <scope>NUCLEOTIDE SEQUENCE</scope>
</reference>
<organism evidence="2">
    <name type="scientific">marine metagenome</name>
    <dbReference type="NCBI Taxonomy" id="408172"/>
    <lineage>
        <taxon>unclassified sequences</taxon>
        <taxon>metagenomes</taxon>
        <taxon>ecological metagenomes</taxon>
    </lineage>
</organism>
<gene>
    <name evidence="2" type="ORF">METZ01_LOCUS473690</name>
</gene>
<dbReference type="InterPro" id="IPR013229">
    <property type="entry name" value="PEGA"/>
</dbReference>
<name>A0A383BKV4_9ZZZZ</name>
<evidence type="ECO:0000259" key="1">
    <source>
        <dbReference type="Pfam" id="PF08308"/>
    </source>
</evidence>
<feature type="domain" description="PEGA" evidence="1">
    <location>
        <begin position="5"/>
        <end position="43"/>
    </location>
</feature>
<feature type="non-terminal residue" evidence="2">
    <location>
        <position position="43"/>
    </location>
</feature>
<dbReference type="AlphaFoldDB" id="A0A383BKV4"/>
<dbReference type="EMBL" id="UINC01201480">
    <property type="protein sequence ID" value="SVE20836.1"/>
    <property type="molecule type" value="Genomic_DNA"/>
</dbReference>
<accession>A0A383BKV4</accession>